<evidence type="ECO:0000259" key="4">
    <source>
        <dbReference type="PROSITE" id="PS50109"/>
    </source>
</evidence>
<dbReference type="InterPro" id="IPR011495">
    <property type="entry name" value="Sig_transdc_His_kin_sub2_dim/P"/>
</dbReference>
<dbReference type="PANTHER" id="PTHR43065:SF23">
    <property type="entry name" value="SENSOR HISTIDINE KINASE PDTAS"/>
    <property type="match status" value="1"/>
</dbReference>
<accession>A0ABS3QFF1</accession>
<dbReference type="Pfam" id="PF02518">
    <property type="entry name" value="HATPase_c"/>
    <property type="match status" value="1"/>
</dbReference>
<dbReference type="PROSITE" id="PS50109">
    <property type="entry name" value="HIS_KIN"/>
    <property type="match status" value="1"/>
</dbReference>
<feature type="domain" description="Histidine kinase" evidence="4">
    <location>
        <begin position="632"/>
        <end position="830"/>
    </location>
</feature>
<evidence type="ECO:0000256" key="2">
    <source>
        <dbReference type="SAM" id="Coils"/>
    </source>
</evidence>
<dbReference type="InterPro" id="IPR005467">
    <property type="entry name" value="His_kinase_dom"/>
</dbReference>
<sequence>MRRLATFLLVGGMLNLATPPAVAQSLENSSPAQLRHLIQEGRADTNKVQALLRLGSFYMRKDEVSKQELDSTLMLATQAMALGRRLGVAKGVDGALFLTGQVYAKRQETHRAMGLMPSLRDTSKIKLLLALGNEQFPEVHGSKARTDSALFFMQQAIRLSAALGQRAWQEESQLQLGALYMRLDDVARGEPFFRQVIGANQRAGNKTSEMKAWYRMGNGYAYEERFNPQYFAQMRACFQPAVALARQIHNREYEGLARKQLAVMLYYEGKLPQAEEEMLQVVAIQKASGSKELHFIYAYLANISQNRGYLNRSLAYTLQIIKILKDEGRITDLDYPYYKLASIYYTTGQFEKTIDALKKSLAVSHQKGEVATRAALGMLVRLMTMTLLKQGKAAEALLFVQDIAQRKTYADPRDDALIAASFGDCYMALKQYTLAEQYYQKSLVLNNQLGPSYSLSSNLSLARLYVATRQYAKAESRFKQIAAVPPGKVPLLTIQEIHLLGYQTDSALGHYLPAMAHLRQREAIKDSIFNTAKSRQMEELQVQFETKEKEQNIQLLTEKGLRQQSNLQRAQTARNTTIAGALLLLLLLALGYNRYRLKQRSNQRLEAQQREINEKNHSLEVVLTEKEWLLKEIHHRVKNNLQIIISLLQSQSKYLLDEAAINAIEQSQHRVRAMALIHQKLYRSESLSRIDMPAYIKEVVEQLSECFDPEEQIRFRFQLAPLELDVTQAVPLGLIINEAITNALKYAFPPNFRPDGHGGTVDLTLAEVDAGHYLLVVADDGVGMPADVDLRRSNSMGANIMRGLSKQLGGDLQVASGRGVTISVPFTLVQLQPHYAEAS</sequence>
<reference evidence="5 6" key="1">
    <citation type="submission" date="2021-03" db="EMBL/GenBank/DDBJ databases">
        <authorList>
            <person name="Kim M.K."/>
        </authorList>
    </citation>
    <scope>NUCLEOTIDE SEQUENCE [LARGE SCALE GENOMIC DNA]</scope>
    <source>
        <strain evidence="5 6">BT442</strain>
    </source>
</reference>
<dbReference type="SMART" id="SM00028">
    <property type="entry name" value="TPR"/>
    <property type="match status" value="4"/>
</dbReference>
<proteinExistence type="predicted"/>
<dbReference type="Gene3D" id="3.30.565.10">
    <property type="entry name" value="Histidine kinase-like ATPase, C-terminal domain"/>
    <property type="match status" value="1"/>
</dbReference>
<feature type="repeat" description="TPR" evidence="1">
    <location>
        <begin position="334"/>
        <end position="367"/>
    </location>
</feature>
<dbReference type="InterPro" id="IPR019734">
    <property type="entry name" value="TPR_rpt"/>
</dbReference>
<keyword evidence="1" id="KW-0802">TPR repeat</keyword>
<evidence type="ECO:0000256" key="1">
    <source>
        <dbReference type="PROSITE-ProRule" id="PRU00339"/>
    </source>
</evidence>
<dbReference type="RefSeq" id="WP_208175615.1">
    <property type="nucleotide sequence ID" value="NZ_JAGETZ010000005.1"/>
</dbReference>
<organism evidence="5 6">
    <name type="scientific">Hymenobacter negativus</name>
    <dbReference type="NCBI Taxonomy" id="2795026"/>
    <lineage>
        <taxon>Bacteria</taxon>
        <taxon>Pseudomonadati</taxon>
        <taxon>Bacteroidota</taxon>
        <taxon>Cytophagia</taxon>
        <taxon>Cytophagales</taxon>
        <taxon>Hymenobacteraceae</taxon>
        <taxon>Hymenobacter</taxon>
    </lineage>
</organism>
<dbReference type="Proteomes" id="UP000664369">
    <property type="component" value="Unassembled WGS sequence"/>
</dbReference>
<gene>
    <name evidence="5" type="ORF">J4E00_13035</name>
</gene>
<keyword evidence="2" id="KW-0175">Coiled coil</keyword>
<dbReference type="Pfam" id="PF13424">
    <property type="entry name" value="TPR_12"/>
    <property type="match status" value="1"/>
</dbReference>
<feature type="coiled-coil region" evidence="2">
    <location>
        <begin position="595"/>
        <end position="622"/>
    </location>
</feature>
<dbReference type="SMART" id="SM00387">
    <property type="entry name" value="HATPase_c"/>
    <property type="match status" value="1"/>
</dbReference>
<name>A0ABS3QFF1_9BACT</name>
<evidence type="ECO:0000313" key="5">
    <source>
        <dbReference type="EMBL" id="MBO2009980.1"/>
    </source>
</evidence>
<comment type="caution">
    <text evidence="5">The sequence shown here is derived from an EMBL/GenBank/DDBJ whole genome shotgun (WGS) entry which is preliminary data.</text>
</comment>
<feature type="signal peptide" evidence="3">
    <location>
        <begin position="1"/>
        <end position="23"/>
    </location>
</feature>
<dbReference type="EMBL" id="JAGETZ010000005">
    <property type="protein sequence ID" value="MBO2009980.1"/>
    <property type="molecule type" value="Genomic_DNA"/>
</dbReference>
<dbReference type="Gene3D" id="3.30.450.20">
    <property type="entry name" value="PAS domain"/>
    <property type="match status" value="1"/>
</dbReference>
<dbReference type="InterPro" id="IPR036890">
    <property type="entry name" value="HATPase_C_sf"/>
</dbReference>
<keyword evidence="3" id="KW-0732">Signal</keyword>
<keyword evidence="6" id="KW-1185">Reference proteome</keyword>
<protein>
    <submittedName>
        <fullName evidence="5">Tetratricopeptide repeat protein</fullName>
    </submittedName>
</protein>
<feature type="chain" id="PRO_5047053221" evidence="3">
    <location>
        <begin position="24"/>
        <end position="839"/>
    </location>
</feature>
<dbReference type="InterPro" id="IPR011990">
    <property type="entry name" value="TPR-like_helical_dom_sf"/>
</dbReference>
<dbReference type="Gene3D" id="1.25.40.10">
    <property type="entry name" value="Tetratricopeptide repeat domain"/>
    <property type="match status" value="2"/>
</dbReference>
<dbReference type="SUPFAM" id="SSF48452">
    <property type="entry name" value="TPR-like"/>
    <property type="match status" value="2"/>
</dbReference>
<evidence type="ECO:0000313" key="6">
    <source>
        <dbReference type="Proteomes" id="UP000664369"/>
    </source>
</evidence>
<evidence type="ECO:0000256" key="3">
    <source>
        <dbReference type="SAM" id="SignalP"/>
    </source>
</evidence>
<dbReference type="Pfam" id="PF13181">
    <property type="entry name" value="TPR_8"/>
    <property type="match status" value="1"/>
</dbReference>
<dbReference type="SUPFAM" id="SSF55874">
    <property type="entry name" value="ATPase domain of HSP90 chaperone/DNA topoisomerase II/histidine kinase"/>
    <property type="match status" value="1"/>
</dbReference>
<dbReference type="Pfam" id="PF07568">
    <property type="entry name" value="HisKA_2"/>
    <property type="match status" value="1"/>
</dbReference>
<dbReference type="PROSITE" id="PS50005">
    <property type="entry name" value="TPR"/>
    <property type="match status" value="1"/>
</dbReference>
<dbReference type="PANTHER" id="PTHR43065">
    <property type="entry name" value="SENSOR HISTIDINE KINASE"/>
    <property type="match status" value="1"/>
</dbReference>
<dbReference type="InterPro" id="IPR003594">
    <property type="entry name" value="HATPase_dom"/>
</dbReference>